<protein>
    <submittedName>
        <fullName evidence="5">Relaxase/Mobilisation nuclease domain-containing protein</fullName>
    </submittedName>
</protein>
<evidence type="ECO:0000259" key="2">
    <source>
        <dbReference type="Pfam" id="PF03432"/>
    </source>
</evidence>
<dbReference type="RefSeq" id="WP_091825502.1">
    <property type="nucleotide sequence ID" value="NZ_FNRJ01000005.1"/>
</dbReference>
<evidence type="ECO:0000313" key="6">
    <source>
        <dbReference type="Proteomes" id="UP000242469"/>
    </source>
</evidence>
<feature type="domain" description="Large polyvalent protein-associated" evidence="3">
    <location>
        <begin position="418"/>
        <end position="506"/>
    </location>
</feature>
<feature type="compositionally biased region" description="Basic and acidic residues" evidence="1">
    <location>
        <begin position="565"/>
        <end position="581"/>
    </location>
</feature>
<dbReference type="InterPro" id="IPR054462">
    <property type="entry name" value="TraI_M"/>
</dbReference>
<dbReference type="OrthoDB" id="279005at2"/>
<dbReference type="EMBL" id="FNRJ01000005">
    <property type="protein sequence ID" value="SEA63461.1"/>
    <property type="molecule type" value="Genomic_DNA"/>
</dbReference>
<dbReference type="InterPro" id="IPR005094">
    <property type="entry name" value="Endonuclease_MobA/VirD2"/>
</dbReference>
<evidence type="ECO:0000259" key="3">
    <source>
        <dbReference type="Pfam" id="PF18821"/>
    </source>
</evidence>
<feature type="domain" description="MobA/VirD2-like nuclease" evidence="2">
    <location>
        <begin position="22"/>
        <end position="154"/>
    </location>
</feature>
<feature type="region of interest" description="Disordered" evidence="1">
    <location>
        <begin position="498"/>
        <end position="534"/>
    </location>
</feature>
<evidence type="ECO:0000259" key="4">
    <source>
        <dbReference type="Pfam" id="PF22863"/>
    </source>
</evidence>
<dbReference type="Pfam" id="PF22863">
    <property type="entry name" value="TraI_middle"/>
    <property type="match status" value="1"/>
</dbReference>
<feature type="compositionally biased region" description="Basic residues" evidence="1">
    <location>
        <begin position="582"/>
        <end position="592"/>
    </location>
</feature>
<dbReference type="Pfam" id="PF18821">
    <property type="entry name" value="LPD7"/>
    <property type="match status" value="1"/>
</dbReference>
<dbReference type="InterPro" id="IPR049751">
    <property type="entry name" value="TraI/MobA_relaxases"/>
</dbReference>
<feature type="domain" description="TraI-like middle" evidence="4">
    <location>
        <begin position="167"/>
        <end position="254"/>
    </location>
</feature>
<accession>A0A1H4CT09</accession>
<evidence type="ECO:0000256" key="1">
    <source>
        <dbReference type="SAM" id="MobiDB-lite"/>
    </source>
</evidence>
<name>A0A1H4CT09_9GAMM</name>
<dbReference type="InterPro" id="IPR040677">
    <property type="entry name" value="LPD7"/>
</dbReference>
<keyword evidence="6" id="KW-1185">Reference proteome</keyword>
<dbReference type="Pfam" id="PF03432">
    <property type="entry name" value="Relaxase"/>
    <property type="match status" value="1"/>
</dbReference>
<reference evidence="6" key="1">
    <citation type="submission" date="2016-10" db="EMBL/GenBank/DDBJ databases">
        <authorList>
            <person name="Varghese N."/>
            <person name="Submissions S."/>
        </authorList>
    </citation>
    <scope>NUCLEOTIDE SEQUENCE [LARGE SCALE GENOMIC DNA]</scope>
    <source>
        <strain evidence="6">DSM 11526</strain>
    </source>
</reference>
<dbReference type="NCBIfam" id="NF041893">
    <property type="entry name" value="TraI_MobP_relax"/>
    <property type="match status" value="1"/>
</dbReference>
<dbReference type="STRING" id="1122198.SAMN02745729_105132"/>
<feature type="region of interest" description="Disordered" evidence="1">
    <location>
        <begin position="556"/>
        <end position="592"/>
    </location>
</feature>
<sequence length="592" mass="65852">MIAKHVAMRSQGKSDFAGLVNYITDKQSKEHRLGQVRLTNCEAQSVRDAISEVLATQFANTRAKSDKTYHLIVSFRPGEQVDAKTLADIEDRICEGLGFGEHQRISAVHNDTDNLHVHIAINKIHPKHNTIYEPYYSHRALAELCGAMEQDYGLQQDNHMPRRQGAEARAADMERHAGIESLIGWIKRECLDELKAAQSWSQLHQVMSANGLELKARSNGLVVVASNDVMVKASTLGRDFSKPKLEARFGPFEPGQTQQASPRRMYRKEPVRLRVNTTELYAKYKAEQATATANKTAALEAARQQKDRRIGHAKVKGKARRAAIKLTGSSKLTKKLLYAQASSALKADIDAIQKQYREERTAIYEANARRTWADWLKQKAQQGDTEALAALRAREAAQGLKGNTLRGEGQTKPGYTPVIDNITKKGTIIYRAGSSAVRDDGDRLQVSRESGQAAVQSALRMAMERYGNRITVNGSPEFKARVIRAAVDGQLPVTFADPGLEQRRQSLARGQSKTDAKARSRRAGVPPIGQCPPSIRRNQLQALSQLDALSFEQRASRAAIQPKPSEQEQRKARLRAQMDAKKAKRQKKGRSL</sequence>
<dbReference type="AlphaFoldDB" id="A0A1H4CT09"/>
<gene>
    <name evidence="5" type="ORF">SAMN02745729_105132</name>
</gene>
<dbReference type="Proteomes" id="UP000242469">
    <property type="component" value="Unassembled WGS sequence"/>
</dbReference>
<organism evidence="5 6">
    <name type="scientific">Marinobacterium iners DSM 11526</name>
    <dbReference type="NCBI Taxonomy" id="1122198"/>
    <lineage>
        <taxon>Bacteria</taxon>
        <taxon>Pseudomonadati</taxon>
        <taxon>Pseudomonadota</taxon>
        <taxon>Gammaproteobacteria</taxon>
        <taxon>Oceanospirillales</taxon>
        <taxon>Oceanospirillaceae</taxon>
        <taxon>Marinobacterium</taxon>
    </lineage>
</organism>
<proteinExistence type="predicted"/>
<evidence type="ECO:0000313" key="5">
    <source>
        <dbReference type="EMBL" id="SEA63461.1"/>
    </source>
</evidence>